<accession>A0ABQ7YKS9</accession>
<gene>
    <name evidence="2" type="ORF">HID58_075841</name>
</gene>
<dbReference type="PANTHER" id="PTHR33972">
    <property type="entry name" value="EXPRESSED PROTEIN"/>
    <property type="match status" value="1"/>
</dbReference>
<dbReference type="PANTHER" id="PTHR33972:SF20">
    <property type="entry name" value="RIBOSOMAL PROTEIN L46 N-TERMINAL DOMAIN-CONTAINING PROTEIN"/>
    <property type="match status" value="1"/>
</dbReference>
<sequence>MSRLLSKTLIPHGRFFLRRFNDAASKKTAAPSLVCFNRRPYSSKPHLIEIDLDSSSSATSKAEAEAAVLKKLNEFVRRIVVQNSTPDWLPFSPGSSFWVPPHQNTAAKIANLVDQVTHPLTEEEVLSLSSPSGWPCSSFFTPPPDDDSSSKQRVEGSTELNVPGNEMLEVKLAQFPDPIYLLEHGDDDELLISSHRDRPGLFPGLGLNRSPSNMFQIFLSREAAVLKKLNEFVRRIVIQNSTPDWLPFAPGSSFWVPPHQNTAAKIANLVDQVMHPLTEEEVLSLSSPSGWPCSSFFTPPPDDDSSSKQEVESSTELNVPGNEMLEVKLAQFPDPIYLLKHGDNDE</sequence>
<keyword evidence="3" id="KW-1185">Reference proteome</keyword>
<evidence type="ECO:0000313" key="3">
    <source>
        <dbReference type="Proteomes" id="UP000824890"/>
    </source>
</evidence>
<dbReference type="EMBL" id="JAGKQM010000017">
    <property type="protein sequence ID" value="KAH0868819.1"/>
    <property type="molecule type" value="Genomic_DNA"/>
</dbReference>
<feature type="region of interest" description="Disordered" evidence="1">
    <location>
        <begin position="294"/>
        <end position="323"/>
    </location>
</feature>
<dbReference type="Proteomes" id="UP000824890">
    <property type="component" value="Unassembled WGS sequence"/>
</dbReference>
<feature type="region of interest" description="Disordered" evidence="1">
    <location>
        <begin position="137"/>
        <end position="160"/>
    </location>
</feature>
<evidence type="ECO:0000313" key="2">
    <source>
        <dbReference type="EMBL" id="KAH0868819.1"/>
    </source>
</evidence>
<evidence type="ECO:0000256" key="1">
    <source>
        <dbReference type="SAM" id="MobiDB-lite"/>
    </source>
</evidence>
<comment type="caution">
    <text evidence="2">The sequence shown here is derived from an EMBL/GenBank/DDBJ whole genome shotgun (WGS) entry which is preliminary data.</text>
</comment>
<organism evidence="2 3">
    <name type="scientific">Brassica napus</name>
    <name type="common">Rape</name>
    <dbReference type="NCBI Taxonomy" id="3708"/>
    <lineage>
        <taxon>Eukaryota</taxon>
        <taxon>Viridiplantae</taxon>
        <taxon>Streptophyta</taxon>
        <taxon>Embryophyta</taxon>
        <taxon>Tracheophyta</taxon>
        <taxon>Spermatophyta</taxon>
        <taxon>Magnoliopsida</taxon>
        <taxon>eudicotyledons</taxon>
        <taxon>Gunneridae</taxon>
        <taxon>Pentapetalae</taxon>
        <taxon>rosids</taxon>
        <taxon>malvids</taxon>
        <taxon>Brassicales</taxon>
        <taxon>Brassicaceae</taxon>
        <taxon>Brassiceae</taxon>
        <taxon>Brassica</taxon>
    </lineage>
</organism>
<protein>
    <submittedName>
        <fullName evidence="2">Uncharacterized protein</fullName>
    </submittedName>
</protein>
<proteinExistence type="predicted"/>
<reference evidence="2 3" key="1">
    <citation type="submission" date="2021-05" db="EMBL/GenBank/DDBJ databases">
        <title>Genome Assembly of Synthetic Allotetraploid Brassica napus Reveals Homoeologous Exchanges between Subgenomes.</title>
        <authorList>
            <person name="Davis J.T."/>
        </authorList>
    </citation>
    <scope>NUCLEOTIDE SEQUENCE [LARGE SCALE GENOMIC DNA]</scope>
    <source>
        <strain evidence="3">cv. Da-Ae</strain>
        <tissue evidence="2">Seedling</tissue>
    </source>
</reference>
<name>A0ABQ7YKS9_BRANA</name>